<accession>A0ABT7SLX0</accession>
<dbReference type="Pfam" id="PF13406">
    <property type="entry name" value="SLT_2"/>
    <property type="match status" value="1"/>
</dbReference>
<dbReference type="Gene3D" id="1.10.101.10">
    <property type="entry name" value="PGBD-like superfamily/PGBD"/>
    <property type="match status" value="1"/>
</dbReference>
<keyword evidence="5" id="KW-1185">Reference proteome</keyword>
<sequence length="416" mass="47039">MLTHRFLLSLFLGVCVQLLPSYAGATTPAETNTRAAKTSFSDWQLYFKKKALKQGISLPVLERAFSQMTPDLPIIKSDENQPEHVRPVWQYLESAISSWRVARGKALLAEHRRTLDAIEKEYSVDRHVLVAIWGLESNFGQQMGDKNIVRSLATLAFQGRRAEFWEQQLIAALRIIQSGDIAPENMRGSWAGAMGQTQFMPTTFLEYAVDFDGDGRRDIWQSPADALASAANYLKRSGWQTEQTWGYEVKLPTLFEYDSADGYQQKTVQDWLNLGVSLRKEKVLSQEELTMRASIFLPAGYRGPAFIQLDNFRSILKYNHATSYALAVGLLANSLQGELFSLHRWPQDEVPLTRTERIELQNLLNQLGLELGKADGIIGANSRKAIREFQLNHDLPADGYPSTRLLEKVREVSNAQ</sequence>
<dbReference type="PANTHER" id="PTHR30163:SF8">
    <property type="entry name" value="LYTIC MUREIN TRANSGLYCOSYLASE"/>
    <property type="match status" value="1"/>
</dbReference>
<dbReference type="InterPro" id="IPR011970">
    <property type="entry name" value="MltB_2"/>
</dbReference>
<feature type="signal peptide" evidence="1">
    <location>
        <begin position="1"/>
        <end position="25"/>
    </location>
</feature>
<evidence type="ECO:0000313" key="5">
    <source>
        <dbReference type="Proteomes" id="UP001241056"/>
    </source>
</evidence>
<proteinExistence type="predicted"/>
<evidence type="ECO:0000259" key="3">
    <source>
        <dbReference type="Pfam" id="PF13406"/>
    </source>
</evidence>
<feature type="domain" description="Transglycosylase SLT" evidence="3">
    <location>
        <begin position="40"/>
        <end position="333"/>
    </location>
</feature>
<reference evidence="4 5" key="1">
    <citation type="submission" date="2023-06" db="EMBL/GenBank/DDBJ databases">
        <title>Thiopseudomonas sp. CY1220 draft genome sequence.</title>
        <authorList>
            <person name="Zhao G."/>
            <person name="An M."/>
        </authorList>
    </citation>
    <scope>NUCLEOTIDE SEQUENCE [LARGE SCALE GENOMIC DNA]</scope>
    <source>
        <strain evidence="4 5">CY1220</strain>
    </source>
</reference>
<dbReference type="SUPFAM" id="SSF53955">
    <property type="entry name" value="Lysozyme-like"/>
    <property type="match status" value="1"/>
</dbReference>
<dbReference type="InterPro" id="IPR002477">
    <property type="entry name" value="Peptidoglycan-bd-like"/>
</dbReference>
<evidence type="ECO:0000259" key="2">
    <source>
        <dbReference type="Pfam" id="PF01471"/>
    </source>
</evidence>
<keyword evidence="1" id="KW-0732">Signal</keyword>
<evidence type="ECO:0000256" key="1">
    <source>
        <dbReference type="SAM" id="SignalP"/>
    </source>
</evidence>
<dbReference type="Gene3D" id="1.10.8.350">
    <property type="entry name" value="Bacterial muramidase"/>
    <property type="match status" value="1"/>
</dbReference>
<feature type="chain" id="PRO_5046863336" evidence="1">
    <location>
        <begin position="26"/>
        <end position="416"/>
    </location>
</feature>
<dbReference type="SUPFAM" id="SSF47090">
    <property type="entry name" value="PGBD-like"/>
    <property type="match status" value="1"/>
</dbReference>
<protein>
    <submittedName>
        <fullName evidence="4">Lytic murein transglycosylase</fullName>
    </submittedName>
</protein>
<dbReference type="NCBIfam" id="TIGR02283">
    <property type="entry name" value="MltB_2"/>
    <property type="match status" value="1"/>
</dbReference>
<evidence type="ECO:0000313" key="4">
    <source>
        <dbReference type="EMBL" id="MDM7857188.1"/>
    </source>
</evidence>
<dbReference type="InterPro" id="IPR023346">
    <property type="entry name" value="Lysozyme-like_dom_sf"/>
</dbReference>
<dbReference type="CDD" id="cd13399">
    <property type="entry name" value="Slt35-like"/>
    <property type="match status" value="1"/>
</dbReference>
<name>A0ABT7SLX0_9GAMM</name>
<dbReference type="Proteomes" id="UP001241056">
    <property type="component" value="Unassembled WGS sequence"/>
</dbReference>
<dbReference type="RefSeq" id="WP_289409842.1">
    <property type="nucleotide sequence ID" value="NZ_JAUCDY010000002.1"/>
</dbReference>
<gene>
    <name evidence="4" type="ORF">QEZ41_02685</name>
</gene>
<dbReference type="PANTHER" id="PTHR30163">
    <property type="entry name" value="MEMBRANE-BOUND LYTIC MUREIN TRANSGLYCOSYLASE B"/>
    <property type="match status" value="1"/>
</dbReference>
<dbReference type="Gene3D" id="1.10.530.10">
    <property type="match status" value="1"/>
</dbReference>
<dbReference type="Pfam" id="PF01471">
    <property type="entry name" value="PG_binding_1"/>
    <property type="match status" value="1"/>
</dbReference>
<feature type="domain" description="Peptidoglycan binding-like" evidence="2">
    <location>
        <begin position="354"/>
        <end position="407"/>
    </location>
</feature>
<comment type="caution">
    <text evidence="4">The sequence shown here is derived from an EMBL/GenBank/DDBJ whole genome shotgun (WGS) entry which is preliminary data.</text>
</comment>
<dbReference type="InterPro" id="IPR031304">
    <property type="entry name" value="SLT_2"/>
</dbReference>
<dbReference type="InterPro" id="IPR036366">
    <property type="entry name" value="PGBDSf"/>
</dbReference>
<dbReference type="EMBL" id="JAUCDY010000002">
    <property type="protein sequence ID" value="MDM7857188.1"/>
    <property type="molecule type" value="Genomic_DNA"/>
</dbReference>
<dbReference type="InterPro" id="IPR043426">
    <property type="entry name" value="MltB-like"/>
</dbReference>
<dbReference type="InterPro" id="IPR036365">
    <property type="entry name" value="PGBD-like_sf"/>
</dbReference>
<organism evidence="4 5">
    <name type="scientific">Thiopseudomonas acetoxidans</name>
    <dbReference type="NCBI Taxonomy" id="3041622"/>
    <lineage>
        <taxon>Bacteria</taxon>
        <taxon>Pseudomonadati</taxon>
        <taxon>Pseudomonadota</taxon>
        <taxon>Gammaproteobacteria</taxon>
        <taxon>Pseudomonadales</taxon>
        <taxon>Pseudomonadaceae</taxon>
        <taxon>Thiopseudomonas</taxon>
    </lineage>
</organism>